<dbReference type="InterPro" id="IPR001131">
    <property type="entry name" value="Peptidase_M24B_aminopep-P_CS"/>
</dbReference>
<evidence type="ECO:0000256" key="4">
    <source>
        <dbReference type="ARBA" id="ARBA00022801"/>
    </source>
</evidence>
<evidence type="ECO:0000313" key="8">
    <source>
        <dbReference type="EMBL" id="KEP25012.1"/>
    </source>
</evidence>
<evidence type="ECO:0000259" key="7">
    <source>
        <dbReference type="Pfam" id="PF01321"/>
    </source>
</evidence>
<evidence type="ECO:0000313" key="9">
    <source>
        <dbReference type="Proteomes" id="UP000028091"/>
    </source>
</evidence>
<comment type="cofactor">
    <cofactor evidence="1">
        <name>Mn(2+)</name>
        <dbReference type="ChEBI" id="CHEBI:29035"/>
    </cofactor>
</comment>
<dbReference type="PROSITE" id="PS00491">
    <property type="entry name" value="PROLINE_PEPTIDASE"/>
    <property type="match status" value="1"/>
</dbReference>
<dbReference type="InterPro" id="IPR001714">
    <property type="entry name" value="Pept_M24_MAP"/>
</dbReference>
<dbReference type="PANTHER" id="PTHR46112:SF10">
    <property type="entry name" value="DIPEPTIDASE YKVY-RELATED"/>
    <property type="match status" value="1"/>
</dbReference>
<dbReference type="SUPFAM" id="SSF53092">
    <property type="entry name" value="Creatinase/prolidase N-terminal domain"/>
    <property type="match status" value="1"/>
</dbReference>
<dbReference type="Pfam" id="PF01321">
    <property type="entry name" value="Creatinase_N"/>
    <property type="match status" value="1"/>
</dbReference>
<dbReference type="Gene3D" id="3.90.230.10">
    <property type="entry name" value="Creatinase/methionine aminopeptidase superfamily"/>
    <property type="match status" value="1"/>
</dbReference>
<dbReference type="PANTHER" id="PTHR46112">
    <property type="entry name" value="AMINOPEPTIDASE"/>
    <property type="match status" value="1"/>
</dbReference>
<dbReference type="InterPro" id="IPR000994">
    <property type="entry name" value="Pept_M24"/>
</dbReference>
<dbReference type="OrthoDB" id="9806388at2"/>
<dbReference type="eggNOG" id="COG0006">
    <property type="taxonomic scope" value="Bacteria"/>
</dbReference>
<keyword evidence="4" id="KW-0378">Hydrolase</keyword>
<gene>
    <name evidence="8" type="ORF">BA70_12535</name>
</gene>
<dbReference type="EMBL" id="JOTP01000035">
    <property type="protein sequence ID" value="KEP25012.1"/>
    <property type="molecule type" value="Genomic_DNA"/>
</dbReference>
<dbReference type="GO" id="GO:0046872">
    <property type="term" value="F:metal ion binding"/>
    <property type="evidence" value="ECO:0007669"/>
    <property type="project" value="UniProtKB-KW"/>
</dbReference>
<reference evidence="8 9" key="1">
    <citation type="submission" date="2012-09" db="EMBL/GenBank/DDBJ databases">
        <title>Genome Sequence of Bacillus sp. DW5-4.</title>
        <authorList>
            <person name="Lai Q."/>
            <person name="Liu Y."/>
            <person name="Shao Z."/>
        </authorList>
    </citation>
    <scope>NUCLEOTIDE SEQUENCE [LARGE SCALE GENOMIC DNA]</scope>
    <source>
        <strain evidence="8 9">DW5-4</strain>
    </source>
</reference>
<evidence type="ECO:0000256" key="1">
    <source>
        <dbReference type="ARBA" id="ARBA00001936"/>
    </source>
</evidence>
<proteinExistence type="inferred from homology"/>
<dbReference type="RefSeq" id="WP_034324918.1">
    <property type="nucleotide sequence ID" value="NZ_JOTP01000035.1"/>
</dbReference>
<dbReference type="Gene3D" id="3.40.350.10">
    <property type="entry name" value="Creatinase/prolidase N-terminal domain"/>
    <property type="match status" value="1"/>
</dbReference>
<keyword evidence="3" id="KW-0479">Metal-binding</keyword>
<accession>A0A081L6Y6</accession>
<sequence length="364" mass="40390">MNRMKSLSSWLKKKDIQGAFIHTKENVFYLSGYFTEPHERVMGLFVFQEADPFFILPKMEVEQAKNAGWSGDIIGYEDHENPFDFIKTAIEKRGVRATRLAIEKESIPLQRAEQLQAVTGAETFVRAEEELNQLRLIKDETEIATLKKAAQLADEGVKIGVNALKEGVTETEVLAVIEYELKKQGIQGMSFSTMVLFGEKSGEPHGNPGQAALKKGDFVLFDLGVIVDGYCSDITRTFIYQEASEKQKDIYETVLKAEMAALEMSQPGVRIGDLDLKARGLIAEAGYGEYFAHRLGHGLGVSVHEFPSMSQANDDLLKEGMVYTIEPGIYVPGVGGVRIEDDVLITADGPVTLTNYPKELTIIK</sequence>
<feature type="domain" description="Peptidase M24" evidence="6">
    <location>
        <begin position="145"/>
        <end position="347"/>
    </location>
</feature>
<evidence type="ECO:0000256" key="5">
    <source>
        <dbReference type="ARBA" id="ARBA00023211"/>
    </source>
</evidence>
<comment type="caution">
    <text evidence="8">The sequence shown here is derived from an EMBL/GenBank/DDBJ whole genome shotgun (WGS) entry which is preliminary data.</text>
</comment>
<evidence type="ECO:0000259" key="6">
    <source>
        <dbReference type="Pfam" id="PF00557"/>
    </source>
</evidence>
<dbReference type="InterPro" id="IPR029149">
    <property type="entry name" value="Creatin/AminoP/Spt16_N"/>
</dbReference>
<keyword evidence="9" id="KW-1185">Reference proteome</keyword>
<keyword evidence="5" id="KW-0464">Manganese</keyword>
<dbReference type="InterPro" id="IPR000587">
    <property type="entry name" value="Creatinase_N"/>
</dbReference>
<dbReference type="Proteomes" id="UP000028091">
    <property type="component" value="Unassembled WGS sequence"/>
</dbReference>
<evidence type="ECO:0000256" key="2">
    <source>
        <dbReference type="ARBA" id="ARBA00008766"/>
    </source>
</evidence>
<dbReference type="InterPro" id="IPR050659">
    <property type="entry name" value="Peptidase_M24B"/>
</dbReference>
<dbReference type="PRINTS" id="PR00599">
    <property type="entry name" value="MAPEPTIDASE"/>
</dbReference>
<dbReference type="GO" id="GO:0004177">
    <property type="term" value="F:aminopeptidase activity"/>
    <property type="evidence" value="ECO:0007669"/>
    <property type="project" value="UniProtKB-ARBA"/>
</dbReference>
<comment type="similarity">
    <text evidence="2">Belongs to the peptidase M24B family.</text>
</comment>
<dbReference type="AlphaFoldDB" id="A0A081L6Y6"/>
<dbReference type="Pfam" id="PF00557">
    <property type="entry name" value="Peptidase_M24"/>
    <property type="match status" value="1"/>
</dbReference>
<dbReference type="GO" id="GO:0008235">
    <property type="term" value="F:metalloexopeptidase activity"/>
    <property type="evidence" value="ECO:0007669"/>
    <property type="project" value="UniProtKB-ARBA"/>
</dbReference>
<name>A0A081L6Y6_9BACI</name>
<dbReference type="FunFam" id="3.90.230.10:FF:000014">
    <property type="entry name" value="Aminopeptidase P family protein"/>
    <property type="match status" value="1"/>
</dbReference>
<feature type="domain" description="Creatinase N-terminal" evidence="7">
    <location>
        <begin position="3"/>
        <end position="137"/>
    </location>
</feature>
<dbReference type="CDD" id="cd01092">
    <property type="entry name" value="APP-like"/>
    <property type="match status" value="1"/>
</dbReference>
<evidence type="ECO:0000256" key="3">
    <source>
        <dbReference type="ARBA" id="ARBA00022723"/>
    </source>
</evidence>
<protein>
    <submittedName>
        <fullName evidence="8">Metallopeptidase</fullName>
    </submittedName>
</protein>
<dbReference type="SUPFAM" id="SSF55920">
    <property type="entry name" value="Creatinase/aminopeptidase"/>
    <property type="match status" value="1"/>
</dbReference>
<dbReference type="InterPro" id="IPR036005">
    <property type="entry name" value="Creatinase/aminopeptidase-like"/>
</dbReference>
<organism evidence="8 9">
    <name type="scientific">Bacillus zhangzhouensis</name>
    <dbReference type="NCBI Taxonomy" id="1178540"/>
    <lineage>
        <taxon>Bacteria</taxon>
        <taxon>Bacillati</taxon>
        <taxon>Bacillota</taxon>
        <taxon>Bacilli</taxon>
        <taxon>Bacillales</taxon>
        <taxon>Bacillaceae</taxon>
        <taxon>Bacillus</taxon>
    </lineage>
</organism>